<dbReference type="Proteomes" id="UP000298685">
    <property type="component" value="Chromosome"/>
</dbReference>
<sequence>MVFNEKDIYMKTAEKQLIINLFKKIQNISLQTPNKDIEATKLINFLLQSQNDAIYYMVQTLLVQDIIIQELNDKIQKLENKENQCSTQNTSFLPDHVKEKVCKLPVYNDIQSNTKNHNAQNIPHVKENTYFNNKDHVSNNTGGGISSFLGNAMQTAVGVAGGMVAGNILANILNNHDKPSDTIHHNTDIGSSEHIDTPINNFFQVDDSNTTSEYPTEDSYDIYDLDEDF</sequence>
<evidence type="ECO:0000313" key="2">
    <source>
        <dbReference type="EMBL" id="QCI25932.1"/>
    </source>
</evidence>
<protein>
    <submittedName>
        <fullName evidence="2">DUF2076 domain-containing protein</fullName>
    </submittedName>
</protein>
<dbReference type="OrthoDB" id="122910at2"/>
<accession>A0A4D6Y9S7</accession>
<reference evidence="2 3" key="1">
    <citation type="submission" date="2018-10" db="EMBL/GenBank/DDBJ databases">
        <title>Comparative functional genomics of the obligate endosymbiont Buchnera aphidicola.</title>
        <authorList>
            <person name="Chong R.A."/>
        </authorList>
    </citation>
    <scope>NUCLEOTIDE SEQUENCE [LARGE SCALE GENOMIC DNA]</scope>
    <source>
        <strain evidence="2 3">Ska</strain>
    </source>
</reference>
<dbReference type="EMBL" id="CP032999">
    <property type="protein sequence ID" value="QCI25932.1"/>
    <property type="molecule type" value="Genomic_DNA"/>
</dbReference>
<proteinExistence type="predicted"/>
<organism evidence="2 3">
    <name type="scientific">Buchnera aphidicola</name>
    <name type="common">Sarucallis kahawaluokalani</name>
    <dbReference type="NCBI Taxonomy" id="1241878"/>
    <lineage>
        <taxon>Bacteria</taxon>
        <taxon>Pseudomonadati</taxon>
        <taxon>Pseudomonadota</taxon>
        <taxon>Gammaproteobacteria</taxon>
        <taxon>Enterobacterales</taxon>
        <taxon>Erwiniaceae</taxon>
        <taxon>Buchnera</taxon>
    </lineage>
</organism>
<keyword evidence="1" id="KW-0175">Coiled coil</keyword>
<feature type="coiled-coil region" evidence="1">
    <location>
        <begin position="61"/>
        <end position="88"/>
    </location>
</feature>
<name>A0A4D6Y9S7_9GAMM</name>
<gene>
    <name evidence="2" type="ORF">D9V78_00655</name>
</gene>
<dbReference type="InterPro" id="IPR018648">
    <property type="entry name" value="DUF2076"/>
</dbReference>
<evidence type="ECO:0000313" key="3">
    <source>
        <dbReference type="Proteomes" id="UP000298685"/>
    </source>
</evidence>
<dbReference type="AlphaFoldDB" id="A0A4D6Y9S7"/>
<evidence type="ECO:0000256" key="1">
    <source>
        <dbReference type="SAM" id="Coils"/>
    </source>
</evidence>
<dbReference type="Pfam" id="PF09849">
    <property type="entry name" value="DUF2076"/>
    <property type="match status" value="1"/>
</dbReference>